<dbReference type="AlphaFoldDB" id="A0A1H4B689"/>
<protein>
    <submittedName>
        <fullName evidence="1">Uncharacterized protein</fullName>
    </submittedName>
</protein>
<reference evidence="1 2" key="1">
    <citation type="submission" date="2016-10" db="EMBL/GenBank/DDBJ databases">
        <authorList>
            <person name="de Groot N.N."/>
        </authorList>
    </citation>
    <scope>NUCLEOTIDE SEQUENCE [LARGE SCALE GENOMIC DNA]</scope>
    <source>
        <strain evidence="1 2">Vu-144</strain>
    </source>
</reference>
<sequence>MIVNEKIVIIERELASFLVGLIEESIKEKQ</sequence>
<proteinExistence type="predicted"/>
<evidence type="ECO:0000313" key="1">
    <source>
        <dbReference type="EMBL" id="SEA43637.1"/>
    </source>
</evidence>
<name>A0A1H4B689_9BACT</name>
<keyword evidence="2" id="KW-1185">Reference proteome</keyword>
<dbReference type="Proteomes" id="UP000199041">
    <property type="component" value="Unassembled WGS sequence"/>
</dbReference>
<dbReference type="EMBL" id="FNQY01000018">
    <property type="protein sequence ID" value="SEA43637.1"/>
    <property type="molecule type" value="Genomic_DNA"/>
</dbReference>
<dbReference type="STRING" id="551991.SAMN05192529_11875"/>
<organism evidence="1 2">
    <name type="scientific">Arachidicoccus rhizosphaerae</name>
    <dbReference type="NCBI Taxonomy" id="551991"/>
    <lineage>
        <taxon>Bacteria</taxon>
        <taxon>Pseudomonadati</taxon>
        <taxon>Bacteroidota</taxon>
        <taxon>Chitinophagia</taxon>
        <taxon>Chitinophagales</taxon>
        <taxon>Chitinophagaceae</taxon>
        <taxon>Arachidicoccus</taxon>
    </lineage>
</organism>
<gene>
    <name evidence="1" type="ORF">SAMN05192529_11875</name>
</gene>
<evidence type="ECO:0000313" key="2">
    <source>
        <dbReference type="Proteomes" id="UP000199041"/>
    </source>
</evidence>
<accession>A0A1H4B689</accession>